<gene>
    <name evidence="1" type="ORF">ACFL27_03560</name>
</gene>
<proteinExistence type="predicted"/>
<comment type="caution">
    <text evidence="1">The sequence shown here is derived from an EMBL/GenBank/DDBJ whole genome shotgun (WGS) entry which is preliminary data.</text>
</comment>
<reference evidence="1 2" key="1">
    <citation type="submission" date="2024-09" db="EMBL/GenBank/DDBJ databases">
        <title>Laminarin stimulates single cell rates of sulfate reduction while oxygen inhibits transcriptomic activity in coastal marine sediment.</title>
        <authorList>
            <person name="Lindsay M."/>
            <person name="Orcutt B."/>
            <person name="Emerson D."/>
            <person name="Stepanauskas R."/>
            <person name="D'Angelo T."/>
        </authorList>
    </citation>
    <scope>NUCLEOTIDE SEQUENCE [LARGE SCALE GENOMIC DNA]</scope>
    <source>
        <strain evidence="1">SAG AM-311-K15</strain>
    </source>
</reference>
<name>A0ABV6YSV1_UNCC1</name>
<dbReference type="Proteomes" id="UP001594351">
    <property type="component" value="Unassembled WGS sequence"/>
</dbReference>
<organism evidence="1 2">
    <name type="scientific">candidate division CSSED10-310 bacterium</name>
    <dbReference type="NCBI Taxonomy" id="2855610"/>
    <lineage>
        <taxon>Bacteria</taxon>
        <taxon>Bacteria division CSSED10-310</taxon>
    </lineage>
</organism>
<dbReference type="InterPro" id="IPR036691">
    <property type="entry name" value="Endo/exonu/phosph_ase_sf"/>
</dbReference>
<evidence type="ECO:0000313" key="2">
    <source>
        <dbReference type="Proteomes" id="UP001594351"/>
    </source>
</evidence>
<dbReference type="EMBL" id="JBHPBY010000029">
    <property type="protein sequence ID" value="MFC1849266.1"/>
    <property type="molecule type" value="Genomic_DNA"/>
</dbReference>
<dbReference type="SUPFAM" id="SSF56219">
    <property type="entry name" value="DNase I-like"/>
    <property type="match status" value="1"/>
</dbReference>
<protein>
    <recommendedName>
        <fullName evidence="3">Endonuclease/exonuclease/phosphatase domain-containing protein</fullName>
    </recommendedName>
</protein>
<evidence type="ECO:0000313" key="1">
    <source>
        <dbReference type="EMBL" id="MFC1849266.1"/>
    </source>
</evidence>
<accession>A0ABV6YSV1</accession>
<sequence>MTEVKLEIVKWLYVPYRILAAETLSYWIEKIQDIKGNDIPILVMGDFNDQPLCLWQLRSRVTSPRGPHVETWG</sequence>
<evidence type="ECO:0008006" key="3">
    <source>
        <dbReference type="Google" id="ProtNLM"/>
    </source>
</evidence>
<keyword evidence="2" id="KW-1185">Reference proteome</keyword>